<dbReference type="Gene3D" id="3.90.79.20">
    <property type="match status" value="1"/>
</dbReference>
<evidence type="ECO:0000256" key="9">
    <source>
        <dbReference type="ARBA" id="ARBA00023679"/>
    </source>
</evidence>
<protein>
    <recommendedName>
        <fullName evidence="4">NAD(+) diphosphatase</fullName>
        <ecNumber evidence="4">3.6.1.22</ecNumber>
    </recommendedName>
</protein>
<evidence type="ECO:0000256" key="5">
    <source>
        <dbReference type="ARBA" id="ARBA00022723"/>
    </source>
</evidence>
<evidence type="ECO:0000256" key="2">
    <source>
        <dbReference type="ARBA" id="ARBA00001947"/>
    </source>
</evidence>
<keyword evidence="13" id="KW-1185">Reference proteome</keyword>
<comment type="similarity">
    <text evidence="3">Belongs to the Nudix hydrolase family. NudC subfamily.</text>
</comment>
<comment type="caution">
    <text evidence="12">The sequence shown here is derived from an EMBL/GenBank/DDBJ whole genome shotgun (WGS) entry which is preliminary data.</text>
</comment>
<dbReference type="RefSeq" id="XP_013240475.1">
    <property type="nucleotide sequence ID" value="XM_013385021.1"/>
</dbReference>
<dbReference type="PANTHER" id="PTHR42904">
    <property type="entry name" value="NUDIX HYDROLASE, NUDC SUBFAMILY"/>
    <property type="match status" value="1"/>
</dbReference>
<keyword evidence="5" id="KW-0479">Metal-binding</keyword>
<evidence type="ECO:0000256" key="1">
    <source>
        <dbReference type="ARBA" id="ARBA00001946"/>
    </source>
</evidence>
<dbReference type="GO" id="GO:0046872">
    <property type="term" value="F:metal ion binding"/>
    <property type="evidence" value="ECO:0007669"/>
    <property type="project" value="UniProtKB-KW"/>
</dbReference>
<dbReference type="FunCoup" id="A0A066VGM6">
    <property type="interactions" value="76"/>
</dbReference>
<evidence type="ECO:0000256" key="6">
    <source>
        <dbReference type="ARBA" id="ARBA00022801"/>
    </source>
</evidence>
<dbReference type="Gene3D" id="3.90.79.10">
    <property type="entry name" value="Nucleoside Triphosphate Pyrophosphohydrolase"/>
    <property type="match status" value="1"/>
</dbReference>
<gene>
    <name evidence="12" type="ORF">K437DRAFT_259668</name>
</gene>
<evidence type="ECO:0000256" key="7">
    <source>
        <dbReference type="ARBA" id="ARBA00022842"/>
    </source>
</evidence>
<dbReference type="GeneID" id="25265340"/>
<dbReference type="OMA" id="YSHAKMY"/>
<dbReference type="AlphaFoldDB" id="A0A066VGM6"/>
<dbReference type="GO" id="GO:0035529">
    <property type="term" value="F:NADH pyrophosphatase activity"/>
    <property type="evidence" value="ECO:0007669"/>
    <property type="project" value="TreeGrafter"/>
</dbReference>
<evidence type="ECO:0000256" key="4">
    <source>
        <dbReference type="ARBA" id="ARBA00012381"/>
    </source>
</evidence>
<feature type="domain" description="Nudix hydrolase" evidence="11">
    <location>
        <begin position="294"/>
        <end position="423"/>
    </location>
</feature>
<evidence type="ECO:0000256" key="8">
    <source>
        <dbReference type="ARBA" id="ARBA00023027"/>
    </source>
</evidence>
<dbReference type="EC" id="3.6.1.22" evidence="4"/>
<sequence>MEQTGFASFTTVNFYSGSKLNRLSWLRTSSEFINAALTSDDSRFVVLNRLNPLVYKGGDRNSLLATLSWKDVKDCILSSVKASGGDPHTTGDAVQVFGPDAYGLKLPEGADEETVKEFKKATDSIGPSTLALVFLGVDESQVPTKSLPGDLAGTKQQPAGTPYFALSLNFTPPSPTGKEWPMAALKKHLEEHPDYDFVDTRALAHAGTWPKSDAAILAHARSLIDWNERHHHCPACSRRQYSLWAGYKRGCSSGLRQAEQSPFITPFLGEHKHFGEDGKGDCPSTRLLSNFSYPRSDPVIIAGILSADGERILLGRQRTWPKSFYSCLAGFVEPGESLEEAVRREIHEEAGVGVGAVVYHSTQSWAFPSQFMIGVLGYAMEGQDSIRLDLDNELEDARWFTRAEVLQVLESSATSSLTKQDVEKFDENTRIHAKEDRKKGEAEGCPRNGDDEKWDSKAADGVVKAGDRHAATQAPFKIPGATAIAHVLIASWARKEAYLPPPPASSSGKGKM</sequence>
<comment type="cofactor">
    <cofactor evidence="2">
        <name>Zn(2+)</name>
        <dbReference type="ChEBI" id="CHEBI:29105"/>
    </cofactor>
</comment>
<dbReference type="PANTHER" id="PTHR42904:SF6">
    <property type="entry name" value="NAD-CAPPED RNA HYDROLASE NUDT12"/>
    <property type="match status" value="1"/>
</dbReference>
<keyword evidence="8" id="KW-0520">NAD</keyword>
<dbReference type="CDD" id="cd03429">
    <property type="entry name" value="NUDIX_NADH_pyrophosphatase_Nudt13"/>
    <property type="match status" value="1"/>
</dbReference>
<dbReference type="OrthoDB" id="10249612at2759"/>
<dbReference type="EMBL" id="JMSN01000131">
    <property type="protein sequence ID" value="KDN37740.1"/>
    <property type="molecule type" value="Genomic_DNA"/>
</dbReference>
<dbReference type="HOGENOM" id="CLU_037162_0_2_1"/>
<comment type="cofactor">
    <cofactor evidence="1">
        <name>Mg(2+)</name>
        <dbReference type="ChEBI" id="CHEBI:18420"/>
    </cofactor>
</comment>
<comment type="catalytic activity">
    <reaction evidence="9">
        <text>a 5'-end NAD(+)-phospho-ribonucleoside in mRNA + H2O = a 5'-end phospho-adenosine-phospho-ribonucleoside in mRNA + beta-nicotinamide D-ribonucleotide + 2 H(+)</text>
        <dbReference type="Rhea" id="RHEA:60876"/>
        <dbReference type="Rhea" id="RHEA-COMP:15698"/>
        <dbReference type="Rhea" id="RHEA-COMP:15719"/>
        <dbReference type="ChEBI" id="CHEBI:14649"/>
        <dbReference type="ChEBI" id="CHEBI:15377"/>
        <dbReference type="ChEBI" id="CHEBI:15378"/>
        <dbReference type="ChEBI" id="CHEBI:144029"/>
        <dbReference type="ChEBI" id="CHEBI:144051"/>
    </reaction>
    <physiologicalReaction direction="left-to-right" evidence="9">
        <dbReference type="Rhea" id="RHEA:60877"/>
    </physiologicalReaction>
</comment>
<name>A0A066VGM6_TILAU</name>
<dbReference type="PROSITE" id="PS00893">
    <property type="entry name" value="NUDIX_BOX"/>
    <property type="match status" value="1"/>
</dbReference>
<proteinExistence type="inferred from homology"/>
<dbReference type="Pfam" id="PF09296">
    <property type="entry name" value="NUDIX-like"/>
    <property type="match status" value="1"/>
</dbReference>
<keyword evidence="7" id="KW-0460">Magnesium</keyword>
<reference evidence="12 13" key="1">
    <citation type="submission" date="2014-05" db="EMBL/GenBank/DDBJ databases">
        <title>Draft genome sequence of a rare smut relative, Tilletiaria anomala UBC 951.</title>
        <authorList>
            <consortium name="DOE Joint Genome Institute"/>
            <person name="Toome M."/>
            <person name="Kuo A."/>
            <person name="Henrissat B."/>
            <person name="Lipzen A."/>
            <person name="Tritt A."/>
            <person name="Yoshinaga Y."/>
            <person name="Zane M."/>
            <person name="Barry K."/>
            <person name="Grigoriev I.V."/>
            <person name="Spatafora J.W."/>
            <person name="Aimea M.C."/>
        </authorList>
    </citation>
    <scope>NUCLEOTIDE SEQUENCE [LARGE SCALE GENOMIC DNA]</scope>
    <source>
        <strain evidence="12 13">UBC 951</strain>
    </source>
</reference>
<evidence type="ECO:0000313" key="12">
    <source>
        <dbReference type="EMBL" id="KDN37740.1"/>
    </source>
</evidence>
<evidence type="ECO:0000259" key="11">
    <source>
        <dbReference type="PROSITE" id="PS51462"/>
    </source>
</evidence>
<dbReference type="InParanoid" id="A0A066VGM6"/>
<dbReference type="InterPro" id="IPR020084">
    <property type="entry name" value="NUDIX_hydrolase_CS"/>
</dbReference>
<dbReference type="GO" id="GO:0019677">
    <property type="term" value="P:NAD+ catabolic process"/>
    <property type="evidence" value="ECO:0007669"/>
    <property type="project" value="TreeGrafter"/>
</dbReference>
<dbReference type="InterPro" id="IPR015797">
    <property type="entry name" value="NUDIX_hydrolase-like_dom_sf"/>
</dbReference>
<dbReference type="GO" id="GO:0005777">
    <property type="term" value="C:peroxisome"/>
    <property type="evidence" value="ECO:0007669"/>
    <property type="project" value="TreeGrafter"/>
</dbReference>
<evidence type="ECO:0000256" key="10">
    <source>
        <dbReference type="SAM" id="MobiDB-lite"/>
    </source>
</evidence>
<feature type="region of interest" description="Disordered" evidence="10">
    <location>
        <begin position="428"/>
        <end position="455"/>
    </location>
</feature>
<dbReference type="InterPro" id="IPR015375">
    <property type="entry name" value="NADH_PPase-like_N"/>
</dbReference>
<evidence type="ECO:0000256" key="3">
    <source>
        <dbReference type="ARBA" id="ARBA00009595"/>
    </source>
</evidence>
<dbReference type="GO" id="GO:0005829">
    <property type="term" value="C:cytosol"/>
    <property type="evidence" value="ECO:0007669"/>
    <property type="project" value="TreeGrafter"/>
</dbReference>
<dbReference type="STRING" id="1037660.A0A066VGM6"/>
<dbReference type="Pfam" id="PF00293">
    <property type="entry name" value="NUDIX"/>
    <property type="match status" value="1"/>
</dbReference>
<dbReference type="InterPro" id="IPR000086">
    <property type="entry name" value="NUDIX_hydrolase_dom"/>
</dbReference>
<dbReference type="InterPro" id="IPR050241">
    <property type="entry name" value="NAD-cap_RNA_hydrolase_NudC"/>
</dbReference>
<accession>A0A066VGM6</accession>
<evidence type="ECO:0000313" key="13">
    <source>
        <dbReference type="Proteomes" id="UP000027361"/>
    </source>
</evidence>
<organism evidence="12 13">
    <name type="scientific">Tilletiaria anomala (strain ATCC 24038 / CBS 436.72 / UBC 951)</name>
    <dbReference type="NCBI Taxonomy" id="1037660"/>
    <lineage>
        <taxon>Eukaryota</taxon>
        <taxon>Fungi</taxon>
        <taxon>Dikarya</taxon>
        <taxon>Basidiomycota</taxon>
        <taxon>Ustilaginomycotina</taxon>
        <taxon>Exobasidiomycetes</taxon>
        <taxon>Georgefischeriales</taxon>
        <taxon>Tilletiariaceae</taxon>
        <taxon>Tilletiaria</taxon>
    </lineage>
</organism>
<dbReference type="SUPFAM" id="SSF55811">
    <property type="entry name" value="Nudix"/>
    <property type="match status" value="1"/>
</dbReference>
<dbReference type="Proteomes" id="UP000027361">
    <property type="component" value="Unassembled WGS sequence"/>
</dbReference>
<dbReference type="GO" id="GO:0006742">
    <property type="term" value="P:NADP+ catabolic process"/>
    <property type="evidence" value="ECO:0007669"/>
    <property type="project" value="TreeGrafter"/>
</dbReference>
<dbReference type="PROSITE" id="PS51462">
    <property type="entry name" value="NUDIX"/>
    <property type="match status" value="1"/>
</dbReference>
<keyword evidence="6" id="KW-0378">Hydrolase</keyword>
<dbReference type="InterPro" id="IPR049734">
    <property type="entry name" value="NudC-like_C"/>
</dbReference>